<organism evidence="2 3">
    <name type="scientific">Vermiconidia calcicola</name>
    <dbReference type="NCBI Taxonomy" id="1690605"/>
    <lineage>
        <taxon>Eukaryota</taxon>
        <taxon>Fungi</taxon>
        <taxon>Dikarya</taxon>
        <taxon>Ascomycota</taxon>
        <taxon>Pezizomycotina</taxon>
        <taxon>Dothideomycetes</taxon>
        <taxon>Dothideomycetidae</taxon>
        <taxon>Mycosphaerellales</taxon>
        <taxon>Extremaceae</taxon>
        <taxon>Vermiconidia</taxon>
    </lineage>
</organism>
<reference evidence="2 3" key="1">
    <citation type="submission" date="2023-06" db="EMBL/GenBank/DDBJ databases">
        <title>Black Yeasts Isolated from many extreme environments.</title>
        <authorList>
            <person name="Coleine C."/>
            <person name="Stajich J.E."/>
            <person name="Selbmann L."/>
        </authorList>
    </citation>
    <scope>NUCLEOTIDE SEQUENCE [LARGE SCALE GENOMIC DNA]</scope>
    <source>
        <strain evidence="2 3">CCFEE 5887</strain>
    </source>
</reference>
<name>A0AAV9QA04_9PEZI</name>
<evidence type="ECO:0000313" key="3">
    <source>
        <dbReference type="Proteomes" id="UP001345827"/>
    </source>
</evidence>
<protein>
    <recommendedName>
        <fullName evidence="4">Retrotransposon Copia-like N-terminal domain-containing protein</fullName>
    </recommendedName>
</protein>
<comment type="caution">
    <text evidence="2">The sequence shown here is derived from an EMBL/GenBank/DDBJ whole genome shotgun (WGS) entry which is preliminary data.</text>
</comment>
<feature type="region of interest" description="Disordered" evidence="1">
    <location>
        <begin position="219"/>
        <end position="249"/>
    </location>
</feature>
<feature type="region of interest" description="Disordered" evidence="1">
    <location>
        <begin position="283"/>
        <end position="436"/>
    </location>
</feature>
<keyword evidence="3" id="KW-1185">Reference proteome</keyword>
<evidence type="ECO:0000313" key="2">
    <source>
        <dbReference type="EMBL" id="KAK5535998.1"/>
    </source>
</evidence>
<feature type="compositionally biased region" description="Basic residues" evidence="1">
    <location>
        <begin position="301"/>
        <end position="316"/>
    </location>
</feature>
<sequence length="436" mass="47049">MNIIDIYPDTANGISAHSYFKSLSFPPILSIDQLLGKSNFKSWRSSIEPVLLANALSSKLILGGWPEPSSRDSRAASSAFASASAFDNPNPTIGSGVAQKIEQEQQERTEWHRANAATCRFIRATLALNVAPFVRQHNTAKALYLNIIWLYGDEAGIDTQGGPPVPAGARPQNMQQKARAGLLAALESSSNSSMIMPFPSQPAAATGGRLSLSLSQNAVSSNNSSTSTLSMLAGPASSPASASRSVLDVSRPDSQVLPATQTTPLVIVPPPPAVVHIYERTRQSPDPSLDTIHEHEEPHPGRRVSFGHRARSRSCSRSRAAGSDSEDDTSISPLSLSELGVEDDDDDDQSPIDDDVQGHTGQANKYRTSNMNKNQEIPYNNGQSGSSKSKSSIFGRNFGRDQASTKTRKLSFSFPLRRLHKDKDKDKEDGRTKTRA</sequence>
<feature type="compositionally biased region" description="Acidic residues" evidence="1">
    <location>
        <begin position="340"/>
        <end position="355"/>
    </location>
</feature>
<proteinExistence type="predicted"/>
<feature type="compositionally biased region" description="Basic and acidic residues" evidence="1">
    <location>
        <begin position="291"/>
        <end position="300"/>
    </location>
</feature>
<feature type="compositionally biased region" description="Low complexity" evidence="1">
    <location>
        <begin position="219"/>
        <end position="243"/>
    </location>
</feature>
<accession>A0AAV9QA04</accession>
<feature type="compositionally biased region" description="Polar residues" evidence="1">
    <location>
        <begin position="359"/>
        <end position="383"/>
    </location>
</feature>
<dbReference type="Proteomes" id="UP001345827">
    <property type="component" value="Unassembled WGS sequence"/>
</dbReference>
<feature type="compositionally biased region" description="Basic and acidic residues" evidence="1">
    <location>
        <begin position="421"/>
        <end position="436"/>
    </location>
</feature>
<evidence type="ECO:0008006" key="4">
    <source>
        <dbReference type="Google" id="ProtNLM"/>
    </source>
</evidence>
<evidence type="ECO:0000256" key="1">
    <source>
        <dbReference type="SAM" id="MobiDB-lite"/>
    </source>
</evidence>
<gene>
    <name evidence="2" type="ORF">LTR25_005900</name>
</gene>
<dbReference type="AlphaFoldDB" id="A0AAV9QA04"/>
<dbReference type="EMBL" id="JAXLQG010000009">
    <property type="protein sequence ID" value="KAK5535998.1"/>
    <property type="molecule type" value="Genomic_DNA"/>
</dbReference>